<sequence length="344" mass="36307">MAAEPDDVFLRHRGAVLEALLSDTTLDAPTPPAPDPAALPAPDLDGPSAGPDPHAATPRQPSKDPAERNHAGELISALLAGRTEQTPAPAFTPAALPRAASNSARESEQESETGEPAPPRRGEHNSRLDAARARTRTLLTSRRARPLLLIAAAITLAILIAWIAGPDPQPRSDPLATKSATAAPMPTTSPPTTAPPAQGSQIHIRAAESKCPPGSTPGIDAFEGTPGKAWSCQRAFRLDGQVLRIDLGGTYDVASIAIVPGWDHIAADGTDQWTRYRTASRVSYRFNDPAATTYTQETLDQRTQVVTMFDPPVRASRIFLTILKSSGEPSINTTAISSIVITGT</sequence>
<protein>
    <submittedName>
        <fullName evidence="3">Discoidin domain-containing protein</fullName>
    </submittedName>
</protein>
<gene>
    <name evidence="3" type="ORF">JK358_35825</name>
</gene>
<dbReference type="InterPro" id="IPR008979">
    <property type="entry name" value="Galactose-bd-like_sf"/>
</dbReference>
<comment type="caution">
    <text evidence="3">The sequence shown here is derived from an EMBL/GenBank/DDBJ whole genome shotgun (WGS) entry which is preliminary data.</text>
</comment>
<feature type="compositionally biased region" description="Low complexity" evidence="1">
    <location>
        <begin position="176"/>
        <end position="186"/>
    </location>
</feature>
<feature type="transmembrane region" description="Helical" evidence="2">
    <location>
        <begin position="146"/>
        <end position="165"/>
    </location>
</feature>
<name>A0ABS1MIA9_9NOCA</name>
<feature type="compositionally biased region" description="Low complexity" evidence="1">
    <location>
        <begin position="40"/>
        <end position="49"/>
    </location>
</feature>
<keyword evidence="2" id="KW-0812">Transmembrane</keyword>
<feature type="compositionally biased region" description="Pro residues" evidence="1">
    <location>
        <begin position="29"/>
        <end position="39"/>
    </location>
</feature>
<proteinExistence type="predicted"/>
<evidence type="ECO:0000313" key="3">
    <source>
        <dbReference type="EMBL" id="MBL1079785.1"/>
    </source>
</evidence>
<accession>A0ABS1MIA9</accession>
<dbReference type="Proteomes" id="UP000602198">
    <property type="component" value="Unassembled WGS sequence"/>
</dbReference>
<dbReference type="EMBL" id="JAERRJ010000019">
    <property type="protein sequence ID" value="MBL1079785.1"/>
    <property type="molecule type" value="Genomic_DNA"/>
</dbReference>
<evidence type="ECO:0000256" key="2">
    <source>
        <dbReference type="SAM" id="Phobius"/>
    </source>
</evidence>
<dbReference type="RefSeq" id="WP_201957436.1">
    <property type="nucleotide sequence ID" value="NZ_JAERRJ010000019.1"/>
</dbReference>
<feature type="compositionally biased region" description="Basic and acidic residues" evidence="1">
    <location>
        <begin position="118"/>
        <end position="129"/>
    </location>
</feature>
<feature type="compositionally biased region" description="Low complexity" evidence="1">
    <location>
        <begin position="88"/>
        <end position="100"/>
    </location>
</feature>
<keyword evidence="2" id="KW-1133">Transmembrane helix</keyword>
<feature type="region of interest" description="Disordered" evidence="1">
    <location>
        <begin position="170"/>
        <end position="198"/>
    </location>
</feature>
<dbReference type="Gene3D" id="2.60.120.260">
    <property type="entry name" value="Galactose-binding domain-like"/>
    <property type="match status" value="1"/>
</dbReference>
<evidence type="ECO:0000256" key="1">
    <source>
        <dbReference type="SAM" id="MobiDB-lite"/>
    </source>
</evidence>
<feature type="compositionally biased region" description="Basic and acidic residues" evidence="1">
    <location>
        <begin position="61"/>
        <end position="71"/>
    </location>
</feature>
<evidence type="ECO:0000313" key="4">
    <source>
        <dbReference type="Proteomes" id="UP000602198"/>
    </source>
</evidence>
<keyword evidence="2" id="KW-0472">Membrane</keyword>
<organism evidence="3 4">
    <name type="scientific">Nocardia acididurans</name>
    <dbReference type="NCBI Taxonomy" id="2802282"/>
    <lineage>
        <taxon>Bacteria</taxon>
        <taxon>Bacillati</taxon>
        <taxon>Actinomycetota</taxon>
        <taxon>Actinomycetes</taxon>
        <taxon>Mycobacteriales</taxon>
        <taxon>Nocardiaceae</taxon>
        <taxon>Nocardia</taxon>
    </lineage>
</organism>
<feature type="region of interest" description="Disordered" evidence="1">
    <location>
        <begin position="22"/>
        <end position="75"/>
    </location>
</feature>
<keyword evidence="4" id="KW-1185">Reference proteome</keyword>
<feature type="region of interest" description="Disordered" evidence="1">
    <location>
        <begin position="88"/>
        <end position="129"/>
    </location>
</feature>
<reference evidence="3 4" key="1">
    <citation type="submission" date="2021-01" db="EMBL/GenBank/DDBJ databases">
        <title>WGS of actinomycetes isolated from Thailand.</title>
        <authorList>
            <person name="Thawai C."/>
        </authorList>
    </citation>
    <scope>NUCLEOTIDE SEQUENCE [LARGE SCALE GENOMIC DNA]</scope>
    <source>
        <strain evidence="3 4">LPG 2</strain>
    </source>
</reference>
<dbReference type="SUPFAM" id="SSF49785">
    <property type="entry name" value="Galactose-binding domain-like"/>
    <property type="match status" value="1"/>
</dbReference>